<evidence type="ECO:0000256" key="2">
    <source>
        <dbReference type="ARBA" id="ARBA00022525"/>
    </source>
</evidence>
<reference evidence="4 5" key="1">
    <citation type="submission" date="2015-08" db="EMBL/GenBank/DDBJ databases">
        <title>Ancestral chromatin configuration constrains chromatin evolution on differentiating sex chromosomes in Drosophila.</title>
        <authorList>
            <person name="Zhou Q."/>
            <person name="Bachtrog D."/>
        </authorList>
    </citation>
    <scope>NUCLEOTIDE SEQUENCE [LARGE SCALE GENOMIC DNA]</scope>
    <source>
        <tissue evidence="4">Whole larvae</tissue>
    </source>
</reference>
<name>A0A0M4E6Z5_DROBS</name>
<dbReference type="OrthoDB" id="5948003at2759"/>
<organism evidence="4 5">
    <name type="scientific">Drosophila busckii</name>
    <name type="common">Fruit fly</name>
    <dbReference type="NCBI Taxonomy" id="30019"/>
    <lineage>
        <taxon>Eukaryota</taxon>
        <taxon>Metazoa</taxon>
        <taxon>Ecdysozoa</taxon>
        <taxon>Arthropoda</taxon>
        <taxon>Hexapoda</taxon>
        <taxon>Insecta</taxon>
        <taxon>Pterygota</taxon>
        <taxon>Neoptera</taxon>
        <taxon>Endopterygota</taxon>
        <taxon>Diptera</taxon>
        <taxon>Brachycera</taxon>
        <taxon>Muscomorpha</taxon>
        <taxon>Ephydroidea</taxon>
        <taxon>Drosophilidae</taxon>
        <taxon>Drosophila</taxon>
    </lineage>
</organism>
<evidence type="ECO:0000313" key="5">
    <source>
        <dbReference type="Proteomes" id="UP000494163"/>
    </source>
</evidence>
<dbReference type="PROSITE" id="PS50092">
    <property type="entry name" value="TSP1"/>
    <property type="match status" value="2"/>
</dbReference>
<feature type="region of interest" description="Disordered" evidence="3">
    <location>
        <begin position="115"/>
        <end position="158"/>
    </location>
</feature>
<protein>
    <submittedName>
        <fullName evidence="4">CG31619</fullName>
    </submittedName>
</protein>
<comment type="subcellular location">
    <subcellularLocation>
        <location evidence="1">Secreted</location>
    </subcellularLocation>
</comment>
<feature type="compositionally biased region" description="Low complexity" evidence="3">
    <location>
        <begin position="145"/>
        <end position="155"/>
    </location>
</feature>
<keyword evidence="2" id="KW-0964">Secreted</keyword>
<evidence type="ECO:0000256" key="3">
    <source>
        <dbReference type="SAM" id="MobiDB-lite"/>
    </source>
</evidence>
<dbReference type="InterPro" id="IPR000884">
    <property type="entry name" value="TSP1_rpt"/>
</dbReference>
<dbReference type="GO" id="GO:0005576">
    <property type="term" value="C:extracellular region"/>
    <property type="evidence" value="ECO:0007669"/>
    <property type="project" value="UniProtKB-SubCell"/>
</dbReference>
<dbReference type="Gene3D" id="2.20.100.10">
    <property type="entry name" value="Thrombospondin type-1 (TSP1) repeat"/>
    <property type="match status" value="2"/>
</dbReference>
<feature type="compositionally biased region" description="Basic and acidic residues" evidence="3">
    <location>
        <begin position="1"/>
        <end position="17"/>
    </location>
</feature>
<feature type="region of interest" description="Disordered" evidence="3">
    <location>
        <begin position="1"/>
        <end position="49"/>
    </location>
</feature>
<keyword evidence="5" id="KW-1185">Reference proteome</keyword>
<dbReference type="Pfam" id="PF19030">
    <property type="entry name" value="TSP1_ADAMTS"/>
    <property type="match status" value="2"/>
</dbReference>
<dbReference type="PANTHER" id="PTHR13723">
    <property type="entry name" value="ADAMTS A DISINTEGRIN AND METALLOPROTEASE WITH THROMBOSPONDIN MOTIFS PROTEASE"/>
    <property type="match status" value="1"/>
</dbReference>
<dbReference type="InterPro" id="IPR050439">
    <property type="entry name" value="ADAMTS_ADAMTS-like"/>
</dbReference>
<gene>
    <name evidence="4" type="ORF">Dbus_chr2Lg525</name>
</gene>
<evidence type="ECO:0000313" key="4">
    <source>
        <dbReference type="EMBL" id="ALC38440.1"/>
    </source>
</evidence>
<dbReference type="AlphaFoldDB" id="A0A0M4E6Z5"/>
<feature type="compositionally biased region" description="Basic and acidic residues" evidence="3">
    <location>
        <begin position="134"/>
        <end position="143"/>
    </location>
</feature>
<proteinExistence type="predicted"/>
<dbReference type="SUPFAM" id="SSF82895">
    <property type="entry name" value="TSP-1 type 1 repeat"/>
    <property type="match status" value="2"/>
</dbReference>
<dbReference type="STRING" id="30019.A0A0M4E6Z5"/>
<dbReference type="EMBL" id="CP012523">
    <property type="protein sequence ID" value="ALC38440.1"/>
    <property type="molecule type" value="Genomic_DNA"/>
</dbReference>
<accession>A0A0M4E6Z5</accession>
<evidence type="ECO:0000256" key="1">
    <source>
        <dbReference type="ARBA" id="ARBA00004613"/>
    </source>
</evidence>
<dbReference type="Proteomes" id="UP000494163">
    <property type="component" value="Chromosome 2L"/>
</dbReference>
<dbReference type="OMA" id="EDIMPHM"/>
<dbReference type="InterPro" id="IPR036383">
    <property type="entry name" value="TSP1_rpt_sf"/>
</dbReference>
<sequence length="402" mass="44821">MQSGRERNRRPKSDGMQHADSSIMEDEHSQLVQAQDRIPQPASASSGSSRTKTLLAMPYFQALLSNLQLLWPLQRFKDSRGQQLLHGEALKYGLDMEPQSFEQDEPVRLHTKDLHTEAGRVPSQLSTQTIAEEEPPHMPHARWETATTSSTPTPTLSQQGAQDAVGQYAYKWQLGEWSNCSQQCGAAGIGLQRRTLSCRREATKTTATTLSMSNGSGSSSNVVDITSEDVVENAQCSAQGLEMPNTFQSCGDEPCPQWTKGEWSLCQHSRCHGRNTAVQRREVSCRYENGSLGSACDEYEKPAARQECYSERCKGVWRVEPWSECNAPCGRQGIKFRILQCVWYGSRRPAGNVCKHQPRPAVMKVCKSPPCQTANPNHAAACRDSSRYCRNARAMGLCRLHR</sequence>